<evidence type="ECO:0000313" key="2">
    <source>
        <dbReference type="Proteomes" id="UP000289664"/>
    </source>
</evidence>
<sequence length="122" mass="15078">MAQKSKNGFAFFERGSWYHRMRWYDEEYLVRYGKKGGFKTEEEAEKSYMKYLEEFEEQKRNLMRKKDASIEFTYYLQKWLQQQNYFQSNTKKVYQYVLGQALPYMPKIKMCAVNEIYLFIVK</sequence>
<keyword evidence="2" id="KW-1185">Reference proteome</keyword>
<proteinExistence type="predicted"/>
<evidence type="ECO:0000313" key="1">
    <source>
        <dbReference type="EMBL" id="QBF76268.1"/>
    </source>
</evidence>
<reference evidence="1 2" key="1">
    <citation type="journal article" date="2019" name="Appl. Environ. Microbiol.">
        <title>Clostridium scindens ATCC 35704: integration of nutritional requirements, the complete genome sequence, and global transcriptional responses to bile acids.</title>
        <authorList>
            <person name="Devendran S."/>
            <person name="Shrestha R."/>
            <person name="Alves J.M.P."/>
            <person name="Wolf P.G."/>
            <person name="Ly L."/>
            <person name="Hernandez A.G."/>
            <person name="Mendez-Garcia C."/>
            <person name="Inboden A."/>
            <person name="Wiley J."/>
            <person name="Paul O."/>
            <person name="Allen A."/>
            <person name="Springer E."/>
            <person name="Wright C.L."/>
            <person name="Fields C.J."/>
            <person name="Daniel S.L."/>
            <person name="Ridlon J.M."/>
        </authorList>
    </citation>
    <scope>NUCLEOTIDE SEQUENCE [LARGE SCALE GENOMIC DNA]</scope>
    <source>
        <strain evidence="1 2">ATCC 35704</strain>
    </source>
</reference>
<dbReference type="HOGENOM" id="CLU_2022728_0_0_9"/>
<dbReference type="RefSeq" id="WP_004605418.1">
    <property type="nucleotide sequence ID" value="NZ_CP036170.1"/>
</dbReference>
<name>B0NF90_CLOS5</name>
<dbReference type="AlphaFoldDB" id="B0NF90"/>
<protein>
    <submittedName>
        <fullName evidence="1">Uncharacterized protein</fullName>
    </submittedName>
</protein>
<dbReference type="GeneID" id="62697857"/>
<dbReference type="OrthoDB" id="9785687at2"/>
<accession>B0NF90</accession>
<dbReference type="Proteomes" id="UP000289664">
    <property type="component" value="Chromosome"/>
</dbReference>
<organism evidence="1 2">
    <name type="scientific">Clostridium scindens (strain ATCC 35704 / DSM 5676 / VPI 13733 / 19)</name>
    <dbReference type="NCBI Taxonomy" id="411468"/>
    <lineage>
        <taxon>Bacteria</taxon>
        <taxon>Bacillati</taxon>
        <taxon>Bacillota</taxon>
        <taxon>Clostridia</taxon>
        <taxon>Lachnospirales</taxon>
        <taxon>Lachnospiraceae</taxon>
    </lineage>
</organism>
<dbReference type="EMBL" id="CP036170">
    <property type="protein sequence ID" value="QBF76268.1"/>
    <property type="molecule type" value="Genomic_DNA"/>
</dbReference>
<gene>
    <name evidence="1" type="ORF">HDCHBGLK_03685</name>
</gene>
<dbReference type="STRING" id="411468.CLOSCI_02132"/>
<dbReference type="KEGG" id="csci:HDCHBGLK_03685"/>